<dbReference type="AlphaFoldDB" id="A0A4Y5SUU7"/>
<feature type="region of interest" description="Disordered" evidence="2">
    <location>
        <begin position="202"/>
        <end position="225"/>
    </location>
</feature>
<name>A0A4Y5SUU7_9RHOB</name>
<reference evidence="5" key="1">
    <citation type="submission" date="2019-05" db="EMBL/GenBank/DDBJ databases">
        <title>Tamlana fucoidanivorans sp. nov., isolated from the surface of algae collected from Fujian province in China.</title>
        <authorList>
            <person name="Li J."/>
        </authorList>
    </citation>
    <scope>NUCLEOTIDE SEQUENCE [LARGE SCALE GENOMIC DNA]</scope>
    <source>
        <strain evidence="5">2251</strain>
        <plasmid evidence="5">unnamed3</plasmid>
    </source>
</reference>
<gene>
    <name evidence="4" type="ORF">E4191_20965</name>
</gene>
<dbReference type="InterPro" id="IPR036388">
    <property type="entry name" value="WH-like_DNA-bd_sf"/>
</dbReference>
<geneLocation type="plasmid" evidence="4 5">
    <name>unnamed3</name>
</geneLocation>
<keyword evidence="4" id="KW-0614">Plasmid</keyword>
<evidence type="ECO:0000256" key="2">
    <source>
        <dbReference type="SAM" id="MobiDB-lite"/>
    </source>
</evidence>
<evidence type="ECO:0000259" key="3">
    <source>
        <dbReference type="PROSITE" id="PS50043"/>
    </source>
</evidence>
<dbReference type="PRINTS" id="PR00038">
    <property type="entry name" value="HTHLUXR"/>
</dbReference>
<dbReference type="CDD" id="cd06170">
    <property type="entry name" value="LuxR_C_like"/>
    <property type="match status" value="1"/>
</dbReference>
<protein>
    <submittedName>
        <fullName evidence="4">Response regulator transcription factor</fullName>
    </submittedName>
</protein>
<feature type="domain" description="HTH luxR-type" evidence="3">
    <location>
        <begin position="135"/>
        <end position="200"/>
    </location>
</feature>
<evidence type="ECO:0000256" key="1">
    <source>
        <dbReference type="ARBA" id="ARBA00023125"/>
    </source>
</evidence>
<feature type="compositionally biased region" description="Basic and acidic residues" evidence="2">
    <location>
        <begin position="48"/>
        <end position="68"/>
    </location>
</feature>
<dbReference type="Gene3D" id="1.10.10.10">
    <property type="entry name" value="Winged helix-like DNA-binding domain superfamily/Winged helix DNA-binding domain"/>
    <property type="match status" value="1"/>
</dbReference>
<dbReference type="InterPro" id="IPR039420">
    <property type="entry name" value="WalR-like"/>
</dbReference>
<dbReference type="SUPFAM" id="SSF46894">
    <property type="entry name" value="C-terminal effector domain of the bipartite response regulators"/>
    <property type="match status" value="1"/>
</dbReference>
<dbReference type="GO" id="GO:0003677">
    <property type="term" value="F:DNA binding"/>
    <property type="evidence" value="ECO:0007669"/>
    <property type="project" value="UniProtKB-KW"/>
</dbReference>
<dbReference type="Pfam" id="PF00196">
    <property type="entry name" value="GerE"/>
    <property type="match status" value="1"/>
</dbReference>
<dbReference type="SMART" id="SM00421">
    <property type="entry name" value="HTH_LUXR"/>
    <property type="match status" value="1"/>
</dbReference>
<dbReference type="Proteomes" id="UP000296374">
    <property type="component" value="Plasmid unnamed3"/>
</dbReference>
<dbReference type="KEGG" id="plia:E4191_20965"/>
<evidence type="ECO:0000313" key="5">
    <source>
        <dbReference type="Proteomes" id="UP000296374"/>
    </source>
</evidence>
<sequence>MVPAPSERHPDHRPAARHLSDQPADRLCRRGRQCRDRGGDQWRLAGLHPDDHARERGAGGDPVHHQWRDLSPPSAGRRPQPGAPAGGACPHLGRSPARRPRPPRPLATRPSPVLAGSPRWTGPNQPVARPETEAPFQPDAPTKRRHVEVLEFLAKGETNKEIARHLNLTEATIKVYVRELMKHFSAKNRMQVALKASALVQAQATTPQPEDDPEQIAPRPAMSCR</sequence>
<dbReference type="PANTHER" id="PTHR43214">
    <property type="entry name" value="TWO-COMPONENT RESPONSE REGULATOR"/>
    <property type="match status" value="1"/>
</dbReference>
<feature type="compositionally biased region" description="Low complexity" evidence="2">
    <location>
        <begin position="71"/>
        <end position="80"/>
    </location>
</feature>
<dbReference type="InterPro" id="IPR016032">
    <property type="entry name" value="Sig_transdc_resp-reg_C-effctor"/>
</dbReference>
<dbReference type="InterPro" id="IPR000792">
    <property type="entry name" value="Tscrpt_reg_LuxR_C"/>
</dbReference>
<feature type="compositionally biased region" description="Basic and acidic residues" evidence="2">
    <location>
        <begin position="1"/>
        <end position="40"/>
    </location>
</feature>
<proteinExistence type="predicted"/>
<accession>A0A4Y5SUU7</accession>
<keyword evidence="1" id="KW-0238">DNA-binding</keyword>
<dbReference type="GO" id="GO:0006355">
    <property type="term" value="P:regulation of DNA-templated transcription"/>
    <property type="evidence" value="ECO:0007669"/>
    <property type="project" value="InterPro"/>
</dbReference>
<evidence type="ECO:0000313" key="4">
    <source>
        <dbReference type="EMBL" id="QDA36575.1"/>
    </source>
</evidence>
<feature type="region of interest" description="Disordered" evidence="2">
    <location>
        <begin position="1"/>
        <end position="142"/>
    </location>
</feature>
<dbReference type="PROSITE" id="PS50043">
    <property type="entry name" value="HTH_LUXR_2"/>
    <property type="match status" value="1"/>
</dbReference>
<dbReference type="EMBL" id="CP040764">
    <property type="protein sequence ID" value="QDA36575.1"/>
    <property type="molecule type" value="Genomic_DNA"/>
</dbReference>
<organism evidence="4 5">
    <name type="scientific">Paracoccus liaowanqingii</name>
    <dbReference type="NCBI Taxonomy" id="2560053"/>
    <lineage>
        <taxon>Bacteria</taxon>
        <taxon>Pseudomonadati</taxon>
        <taxon>Pseudomonadota</taxon>
        <taxon>Alphaproteobacteria</taxon>
        <taxon>Rhodobacterales</taxon>
        <taxon>Paracoccaceae</taxon>
        <taxon>Paracoccus</taxon>
    </lineage>
</organism>